<name>Q0VMR6_ALCBS</name>
<dbReference type="RefSeq" id="WP_011589362.1">
    <property type="nucleotide sequence ID" value="NC_008260.1"/>
</dbReference>
<dbReference type="STRING" id="393595.ABO_2084"/>
<dbReference type="Pfam" id="PF00012">
    <property type="entry name" value="HSP70"/>
    <property type="match status" value="1"/>
</dbReference>
<dbReference type="Gene3D" id="3.90.640.10">
    <property type="entry name" value="Actin, Chain A, domain 4"/>
    <property type="match status" value="1"/>
</dbReference>
<reference evidence="5 6" key="1">
    <citation type="journal article" date="2006" name="Nat. Biotechnol.">
        <title>Genome sequence of the ubiquitous hydrocarbon-degrading marine bacterium Alcanivorax borkumensis.</title>
        <authorList>
            <person name="Schneiker S."/>
            <person name="Martins dos Santos V.A.P."/>
            <person name="Bartels D."/>
            <person name="Bekel T."/>
            <person name="Brecht M."/>
            <person name="Buhrmester J."/>
            <person name="Chernikova T.N."/>
            <person name="Denaro R."/>
            <person name="Ferrer M."/>
            <person name="Gertler C."/>
            <person name="Goesmann A."/>
            <person name="Golyshina O.V."/>
            <person name="Kaminski F."/>
            <person name="Khachane A.N."/>
            <person name="Lang S."/>
            <person name="Linke B."/>
            <person name="McHardy A.C."/>
            <person name="Meyer F."/>
            <person name="Nechitaylo T."/>
            <person name="Puehler A."/>
            <person name="Regenhardt D."/>
            <person name="Rupp O."/>
            <person name="Sabirova J.S."/>
            <person name="Selbitschka W."/>
            <person name="Yakimov M.M."/>
            <person name="Timmis K.N."/>
            <person name="Vorhoelter F.-J."/>
            <person name="Weidner S."/>
            <person name="Kaiser O."/>
            <person name="Golyshin P.N."/>
        </authorList>
    </citation>
    <scope>NUCLEOTIDE SEQUENCE [LARGE SCALE GENOMIC DNA]</scope>
    <source>
        <strain evidence="6">ATCC 700651 / DSM 11573 / NCIMB 13689 / SK2</strain>
    </source>
</reference>
<comment type="similarity">
    <text evidence="1 4">Belongs to the heat shock protein 70 family.</text>
</comment>
<dbReference type="EMBL" id="AM286690">
    <property type="protein sequence ID" value="CAL17532.1"/>
    <property type="molecule type" value="Genomic_DNA"/>
</dbReference>
<evidence type="ECO:0000313" key="6">
    <source>
        <dbReference type="Proteomes" id="UP000008871"/>
    </source>
</evidence>
<dbReference type="AlphaFoldDB" id="Q0VMR6"/>
<dbReference type="eggNOG" id="COG0443">
    <property type="taxonomic scope" value="Bacteria"/>
</dbReference>
<organism evidence="5 6">
    <name type="scientific">Alcanivorax borkumensis (strain ATCC 700651 / DSM 11573 / NCIMB 13689 / SK2)</name>
    <dbReference type="NCBI Taxonomy" id="393595"/>
    <lineage>
        <taxon>Bacteria</taxon>
        <taxon>Pseudomonadati</taxon>
        <taxon>Pseudomonadota</taxon>
        <taxon>Gammaproteobacteria</taxon>
        <taxon>Oceanospirillales</taxon>
        <taxon>Alcanivoracaceae</taxon>
        <taxon>Alcanivorax</taxon>
    </lineage>
</organism>
<keyword evidence="6" id="KW-1185">Reference proteome</keyword>
<evidence type="ECO:0000256" key="4">
    <source>
        <dbReference type="RuleBase" id="RU003322"/>
    </source>
</evidence>
<gene>
    <name evidence="5" type="ordered locus">ABO_2084</name>
</gene>
<protein>
    <submittedName>
        <fullName evidence="5">Uncharacterized protein</fullName>
    </submittedName>
</protein>
<dbReference type="GO" id="GO:0140662">
    <property type="term" value="F:ATP-dependent protein folding chaperone"/>
    <property type="evidence" value="ECO:0007669"/>
    <property type="project" value="InterPro"/>
</dbReference>
<accession>Q0VMR6</accession>
<dbReference type="HOGENOM" id="CLU_033976_0_0_6"/>
<evidence type="ECO:0000256" key="2">
    <source>
        <dbReference type="ARBA" id="ARBA00022741"/>
    </source>
</evidence>
<dbReference type="OrthoDB" id="9807934at2"/>
<keyword evidence="2 4" id="KW-0547">Nucleotide-binding</keyword>
<dbReference type="PROSITE" id="PS00329">
    <property type="entry name" value="HSP70_2"/>
    <property type="match status" value="1"/>
</dbReference>
<evidence type="ECO:0000256" key="3">
    <source>
        <dbReference type="ARBA" id="ARBA00022840"/>
    </source>
</evidence>
<proteinExistence type="inferred from homology"/>
<dbReference type="KEGG" id="abo:ABO_2084"/>
<dbReference type="InterPro" id="IPR013126">
    <property type="entry name" value="Hsp_70_fam"/>
</dbReference>
<dbReference type="GO" id="GO:0005524">
    <property type="term" value="F:ATP binding"/>
    <property type="evidence" value="ECO:0007669"/>
    <property type="project" value="UniProtKB-KW"/>
</dbReference>
<dbReference type="InterPro" id="IPR043129">
    <property type="entry name" value="ATPase_NBD"/>
</dbReference>
<dbReference type="Proteomes" id="UP000008871">
    <property type="component" value="Chromosome"/>
</dbReference>
<dbReference type="Gene3D" id="3.30.420.40">
    <property type="match status" value="3"/>
</dbReference>
<keyword evidence="3 4" id="KW-0067">ATP-binding</keyword>
<sequence>MKIGFDFGTSFSALAVYRDGEIHRIMFDGEPQFRTAIYFPPYAPSADFFNADDHQTEIASIRSALIRSETEAKENYSDRVREERVRVTSQARNDPAGYNADRQLSAKYQRMLSDAIIRIPEPVETTRADKDKQAIETARRQWLESEAGKDRVLGNLEESQLEGALFGNEAVDAYLNNDRKGLLLYNPKAFLAHDLSSRLSAPLERAIGSLFRKVVGAVEEQFQGEQVTGVVIGRPVNFGKKQSDVENDRAISIITHAAELAGMSNVSFMYEPSAASYQFHVSQDTPRKVLVVDLGGGTADLSLVTLGGAEPAPIPHRQQGYLLGGNDVDRELNKKGYMPFFGKGQEVRGIPALNSYFAYAANVQHIEYQKKFIEADLRLVPEPFRERLNHLKKSGNTIRLNRLAEESKIELGRQESRSRKVIDFIGEERGVDIDGAIYADAMARYLEKLKVLLQEFSDEDFDMVSLTGGMSRAKGVKELVERVFPDKDVQSSESTLDVVSGLAIYAAQQ</sequence>
<evidence type="ECO:0000256" key="1">
    <source>
        <dbReference type="ARBA" id="ARBA00007381"/>
    </source>
</evidence>
<dbReference type="PANTHER" id="PTHR19375">
    <property type="entry name" value="HEAT SHOCK PROTEIN 70KDA"/>
    <property type="match status" value="1"/>
</dbReference>
<evidence type="ECO:0000313" key="5">
    <source>
        <dbReference type="EMBL" id="CAL17532.1"/>
    </source>
</evidence>
<dbReference type="InterPro" id="IPR018181">
    <property type="entry name" value="Heat_shock_70_CS"/>
</dbReference>
<dbReference type="SUPFAM" id="SSF53067">
    <property type="entry name" value="Actin-like ATPase domain"/>
    <property type="match status" value="2"/>
</dbReference>